<gene>
    <name evidence="3" type="ORF">DFR74_1027</name>
</gene>
<dbReference type="PANTHER" id="PTHR33371">
    <property type="entry name" value="INTERMEMBRANE PHOSPHOLIPID TRANSPORT SYSTEM BINDING PROTEIN MLAD-RELATED"/>
    <property type="match status" value="1"/>
</dbReference>
<dbReference type="GO" id="GO:0005576">
    <property type="term" value="C:extracellular region"/>
    <property type="evidence" value="ECO:0007669"/>
    <property type="project" value="TreeGrafter"/>
</dbReference>
<reference evidence="3 4" key="1">
    <citation type="submission" date="2018-06" db="EMBL/GenBank/DDBJ databases">
        <title>Genomic Encyclopedia of Type Strains, Phase IV (KMG-IV): sequencing the most valuable type-strain genomes for metagenomic binning, comparative biology and taxonomic classification.</title>
        <authorList>
            <person name="Goeker M."/>
        </authorList>
    </citation>
    <scope>NUCLEOTIDE SEQUENCE [LARGE SCALE GENOMIC DNA]</scope>
    <source>
        <strain evidence="3 4">DSM 44599</strain>
    </source>
</reference>
<dbReference type="AlphaFoldDB" id="A0A366DU21"/>
<evidence type="ECO:0000256" key="1">
    <source>
        <dbReference type="SAM" id="Phobius"/>
    </source>
</evidence>
<feature type="transmembrane region" description="Helical" evidence="1">
    <location>
        <begin position="6"/>
        <end position="25"/>
    </location>
</feature>
<dbReference type="EMBL" id="QNRE01000002">
    <property type="protein sequence ID" value="RBO93591.1"/>
    <property type="molecule type" value="Genomic_DNA"/>
</dbReference>
<evidence type="ECO:0000313" key="3">
    <source>
        <dbReference type="EMBL" id="RBO93591.1"/>
    </source>
</evidence>
<comment type="caution">
    <text evidence="3">The sequence shown here is derived from an EMBL/GenBank/DDBJ whole genome shotgun (WGS) entry which is preliminary data.</text>
</comment>
<accession>A0A366DU21</accession>
<dbReference type="RefSeq" id="WP_067514591.1">
    <property type="nucleotide sequence ID" value="NZ_QNRE01000002.1"/>
</dbReference>
<dbReference type="Proteomes" id="UP000252586">
    <property type="component" value="Unassembled WGS sequence"/>
</dbReference>
<dbReference type="PANTHER" id="PTHR33371:SF16">
    <property type="entry name" value="MCE-FAMILY PROTEIN MCE3F"/>
    <property type="match status" value="1"/>
</dbReference>
<evidence type="ECO:0000259" key="2">
    <source>
        <dbReference type="Pfam" id="PF02470"/>
    </source>
</evidence>
<keyword evidence="4" id="KW-1185">Reference proteome</keyword>
<keyword evidence="1" id="KW-0472">Membrane</keyword>
<dbReference type="Pfam" id="PF02470">
    <property type="entry name" value="MlaD"/>
    <property type="match status" value="1"/>
</dbReference>
<dbReference type="InterPro" id="IPR052336">
    <property type="entry name" value="MlaD_Phospholipid_Transporter"/>
</dbReference>
<evidence type="ECO:0000313" key="4">
    <source>
        <dbReference type="Proteomes" id="UP000252586"/>
    </source>
</evidence>
<dbReference type="OrthoDB" id="4371474at2"/>
<feature type="domain" description="Mce/MlaD" evidence="2">
    <location>
        <begin position="38"/>
        <end position="110"/>
    </location>
</feature>
<name>A0A366DU21_9NOCA</name>
<keyword evidence="1" id="KW-0812">Transmembrane</keyword>
<sequence>MKLSSALSFSAIGLITVLGIAYLTFGVVRVDPLREDVHATLVLPNSSGLETGSPILYRGVEVGEVTGVRRGAGEVRVEFRVGRDSDLPVDSDITIEALSALGEPYIEFRPTSGGGPVVSDGQVLQGLRIQAPISTPEVARLVTQAMNQLDPEAIGEFIQTFGLALEGTESITPGLARSTDLLAAVIMSRSPAIGTMLTDLQSIATDMSWADPAFRAATPDFIEFGRRVDEIAEAVGRLARTGESPEMYLEGNGLVPFLQRLKAWIDVVGPDLAPLAPMLQPLADAAVYSIPQVDISALISQALQATEPEGAVHIRLNVK</sequence>
<dbReference type="STRING" id="1210090.GCA_001613185_06976"/>
<keyword evidence="1" id="KW-1133">Transmembrane helix</keyword>
<proteinExistence type="predicted"/>
<organism evidence="3 4">
    <name type="scientific">Nocardia puris</name>
    <dbReference type="NCBI Taxonomy" id="208602"/>
    <lineage>
        <taxon>Bacteria</taxon>
        <taxon>Bacillati</taxon>
        <taxon>Actinomycetota</taxon>
        <taxon>Actinomycetes</taxon>
        <taxon>Mycobacteriales</taxon>
        <taxon>Nocardiaceae</taxon>
        <taxon>Nocardia</taxon>
    </lineage>
</organism>
<protein>
    <submittedName>
        <fullName evidence="3">Virulence factor Mce-like protein</fullName>
    </submittedName>
</protein>
<dbReference type="InterPro" id="IPR003399">
    <property type="entry name" value="Mce/MlaD"/>
</dbReference>